<dbReference type="GO" id="GO:0004029">
    <property type="term" value="F:aldehyde dehydrogenase (NAD+) activity"/>
    <property type="evidence" value="ECO:0007669"/>
    <property type="project" value="TreeGrafter"/>
</dbReference>
<dbReference type="InterPro" id="IPR051783">
    <property type="entry name" value="NAD(P)-dependent_oxidoreduct"/>
</dbReference>
<evidence type="ECO:0000313" key="2">
    <source>
        <dbReference type="EMBL" id="KFE69092.1"/>
    </source>
</evidence>
<feature type="domain" description="NAD-dependent epimerase/dehydratase" evidence="1">
    <location>
        <begin position="8"/>
        <end position="230"/>
    </location>
</feature>
<dbReference type="GO" id="GO:0005737">
    <property type="term" value="C:cytoplasm"/>
    <property type="evidence" value="ECO:0007669"/>
    <property type="project" value="TreeGrafter"/>
</dbReference>
<dbReference type="OrthoDB" id="5366167at2"/>
<dbReference type="RefSeq" id="WP_044187828.1">
    <property type="nucleotide sequence ID" value="NZ_JMCB01000005.1"/>
</dbReference>
<name>A0A085WN29_9BACT</name>
<dbReference type="Pfam" id="PF01370">
    <property type="entry name" value="Epimerase"/>
    <property type="match status" value="1"/>
</dbReference>
<dbReference type="PANTHER" id="PTHR48079">
    <property type="entry name" value="PROTEIN YEEZ"/>
    <property type="match status" value="1"/>
</dbReference>
<dbReference type="InterPro" id="IPR001509">
    <property type="entry name" value="Epimerase_deHydtase"/>
</dbReference>
<sequence>MELRDKGVLVTGANGFVGSYVVQRLLTEGMRVRAVVRKPEAQAELERAGVEVLLGDITDARVQEAAVRGVSCVVHTAASAAPELPEARRVNTQATASLAEAALAAGCQRFVHISTVAVYPLRNRSGVVEEAVPLLTSGDAYGLSKAEAEQALNAVAAKGLSTVILRPGAILGVHPTSTWGAVFPPFIAEGKFPHVDDGNTTMGYLHISSLTEAVVLALRADQASGQTFNIIDGHVPWYRYTRPFARGTLPSHDADQVPEFLSFRGRFSNEKAQRVLGFVPRNVFESSIEEIVRAQPKK</sequence>
<proteinExistence type="predicted"/>
<gene>
    <name evidence="2" type="ORF">DB31_6994</name>
</gene>
<organism evidence="2 3">
    <name type="scientific">Hyalangium minutum</name>
    <dbReference type="NCBI Taxonomy" id="394096"/>
    <lineage>
        <taxon>Bacteria</taxon>
        <taxon>Pseudomonadati</taxon>
        <taxon>Myxococcota</taxon>
        <taxon>Myxococcia</taxon>
        <taxon>Myxococcales</taxon>
        <taxon>Cystobacterineae</taxon>
        <taxon>Archangiaceae</taxon>
        <taxon>Hyalangium</taxon>
    </lineage>
</organism>
<keyword evidence="3" id="KW-1185">Reference proteome</keyword>
<dbReference type="EMBL" id="JMCB01000005">
    <property type="protein sequence ID" value="KFE69092.1"/>
    <property type="molecule type" value="Genomic_DNA"/>
</dbReference>
<dbReference type="InterPro" id="IPR036291">
    <property type="entry name" value="NAD(P)-bd_dom_sf"/>
</dbReference>
<dbReference type="AlphaFoldDB" id="A0A085WN29"/>
<dbReference type="Gene3D" id="3.40.50.720">
    <property type="entry name" value="NAD(P)-binding Rossmann-like Domain"/>
    <property type="match status" value="1"/>
</dbReference>
<evidence type="ECO:0000313" key="3">
    <source>
        <dbReference type="Proteomes" id="UP000028725"/>
    </source>
</evidence>
<protein>
    <submittedName>
        <fullName evidence="2">UDP-glucose 4-epimerase</fullName>
    </submittedName>
</protein>
<dbReference type="PANTHER" id="PTHR48079:SF6">
    <property type="entry name" value="NAD(P)-BINDING DOMAIN-CONTAINING PROTEIN-RELATED"/>
    <property type="match status" value="1"/>
</dbReference>
<dbReference type="Proteomes" id="UP000028725">
    <property type="component" value="Unassembled WGS sequence"/>
</dbReference>
<dbReference type="SUPFAM" id="SSF51735">
    <property type="entry name" value="NAD(P)-binding Rossmann-fold domains"/>
    <property type="match status" value="1"/>
</dbReference>
<dbReference type="STRING" id="394096.DB31_6994"/>
<evidence type="ECO:0000259" key="1">
    <source>
        <dbReference type="Pfam" id="PF01370"/>
    </source>
</evidence>
<accession>A0A085WN29</accession>
<reference evidence="2 3" key="1">
    <citation type="submission" date="2014-04" db="EMBL/GenBank/DDBJ databases">
        <title>Genome assembly of Hyalangium minutum DSM 14724.</title>
        <authorList>
            <person name="Sharma G."/>
            <person name="Subramanian S."/>
        </authorList>
    </citation>
    <scope>NUCLEOTIDE SEQUENCE [LARGE SCALE GENOMIC DNA]</scope>
    <source>
        <strain evidence="2 3">DSM 14724</strain>
    </source>
</reference>
<comment type="caution">
    <text evidence="2">The sequence shown here is derived from an EMBL/GenBank/DDBJ whole genome shotgun (WGS) entry which is preliminary data.</text>
</comment>